<sequence length="380" mass="42450">MPVQICQLLALSQGYDSRYPNATIVYVGNYRDPGDVYAIVDREGSGKVEVQTFIKNFKRPSGVVWRNNSLWIAEPGQITRFDGVDEYALNGTVFAGPRTVISTAFPWNQTIHQDHHLAFGPDGWLYLPQGAESNTGPCAPVSSVLTHCTLNRMRPDGSDLQAYGTGIRNTVGWDWHPDNGDLWVGMNERQELFPDQDDHPDDTLLYLPRQSLYFGFPFCHWVGEGSEYDRDVGPPNTTIADDVNVPPGARNVNDTAGFRRYCTNTSVVTPPVQALGPHAAPLGMKFYTGEMFPSKYNRTIFMTQHGSGNRKVALGYRIVTIAVDPDGEVLSYDTFAQGWLRDPIRRAFWGRPNDVLQLRDGSLLVSDDYAAAVYRITYEA</sequence>
<comment type="caution">
    <text evidence="2">The sequence shown here is derived from an EMBL/GenBank/DDBJ whole genome shotgun (WGS) entry which is preliminary data.</text>
</comment>
<dbReference type="Pfam" id="PF22807">
    <property type="entry name" value="TrAA12"/>
    <property type="match status" value="1"/>
</dbReference>
<dbReference type="InterPro" id="IPR011041">
    <property type="entry name" value="Quinoprot_gluc/sorb_DH_b-prop"/>
</dbReference>
<keyword evidence="3" id="KW-1185">Reference proteome</keyword>
<dbReference type="PANTHER" id="PTHR33546:SF1">
    <property type="entry name" value="LARGE, MULTIFUNCTIONAL SECRETED PROTEIN"/>
    <property type="match status" value="1"/>
</dbReference>
<feature type="domain" description="Pyrroloquinoline quinone-dependent pyranose dehydrogenase beta-propeller" evidence="1">
    <location>
        <begin position="161"/>
        <end position="327"/>
    </location>
</feature>
<reference evidence="2 3" key="1">
    <citation type="journal article" date="2024" name="Nat. Commun.">
        <title>Phylogenomics reveals the evolutionary origins of lichenization in chlorophyte algae.</title>
        <authorList>
            <person name="Puginier C."/>
            <person name="Libourel C."/>
            <person name="Otte J."/>
            <person name="Skaloud P."/>
            <person name="Haon M."/>
            <person name="Grisel S."/>
            <person name="Petersen M."/>
            <person name="Berrin J.G."/>
            <person name="Delaux P.M."/>
            <person name="Dal Grande F."/>
            <person name="Keller J."/>
        </authorList>
    </citation>
    <scope>NUCLEOTIDE SEQUENCE [LARGE SCALE GENOMIC DNA]</scope>
    <source>
        <strain evidence="2 3">SAG 2036</strain>
    </source>
</reference>
<dbReference type="InterPro" id="IPR054539">
    <property type="entry name" value="Beta-prop_PDH"/>
</dbReference>
<dbReference type="Proteomes" id="UP001465755">
    <property type="component" value="Unassembled WGS sequence"/>
</dbReference>
<evidence type="ECO:0000313" key="2">
    <source>
        <dbReference type="EMBL" id="KAK9794915.1"/>
    </source>
</evidence>
<evidence type="ECO:0000259" key="1">
    <source>
        <dbReference type="Pfam" id="PF22807"/>
    </source>
</evidence>
<proteinExistence type="predicted"/>
<gene>
    <name evidence="2" type="ORF">WJX73_005685</name>
</gene>
<protein>
    <recommendedName>
        <fullName evidence="1">Pyrroloquinoline quinone-dependent pyranose dehydrogenase beta-propeller domain-containing protein</fullName>
    </recommendedName>
</protein>
<dbReference type="AlphaFoldDB" id="A0AAW1NWJ7"/>
<dbReference type="EMBL" id="JALJOQ010000134">
    <property type="protein sequence ID" value="KAK9794915.1"/>
    <property type="molecule type" value="Genomic_DNA"/>
</dbReference>
<organism evidence="2 3">
    <name type="scientific">Symbiochloris irregularis</name>
    <dbReference type="NCBI Taxonomy" id="706552"/>
    <lineage>
        <taxon>Eukaryota</taxon>
        <taxon>Viridiplantae</taxon>
        <taxon>Chlorophyta</taxon>
        <taxon>core chlorophytes</taxon>
        <taxon>Trebouxiophyceae</taxon>
        <taxon>Trebouxiales</taxon>
        <taxon>Trebouxiaceae</taxon>
        <taxon>Symbiochloris</taxon>
    </lineage>
</organism>
<dbReference type="InterPro" id="IPR011042">
    <property type="entry name" value="6-blade_b-propeller_TolB-like"/>
</dbReference>
<accession>A0AAW1NWJ7</accession>
<dbReference type="PANTHER" id="PTHR33546">
    <property type="entry name" value="LARGE, MULTIFUNCTIONAL SECRETED PROTEIN-RELATED"/>
    <property type="match status" value="1"/>
</dbReference>
<dbReference type="Gene3D" id="2.120.10.30">
    <property type="entry name" value="TolB, C-terminal domain"/>
    <property type="match status" value="1"/>
</dbReference>
<evidence type="ECO:0000313" key="3">
    <source>
        <dbReference type="Proteomes" id="UP001465755"/>
    </source>
</evidence>
<name>A0AAW1NWJ7_9CHLO</name>
<dbReference type="SUPFAM" id="SSF50952">
    <property type="entry name" value="Soluble quinoprotein glucose dehydrogenase"/>
    <property type="match status" value="1"/>
</dbReference>